<evidence type="ECO:0000313" key="7">
    <source>
        <dbReference type="Proteomes" id="UP000284243"/>
    </source>
</evidence>
<evidence type="ECO:0000313" key="4">
    <source>
        <dbReference type="EMBL" id="RGV30312.1"/>
    </source>
</evidence>
<dbReference type="Proteomes" id="UP000284243">
    <property type="component" value="Unassembled WGS sequence"/>
</dbReference>
<dbReference type="Proteomes" id="UP000283426">
    <property type="component" value="Unassembled WGS sequence"/>
</dbReference>
<comment type="caution">
    <text evidence="4">The sequence shown here is derived from an EMBL/GenBank/DDBJ whole genome shotgun (WGS) entry which is preliminary data.</text>
</comment>
<protein>
    <submittedName>
        <fullName evidence="4">Uncharacterized protein</fullName>
    </submittedName>
</protein>
<sequence>MPYRRLPNTDAARIRALKAALKKGQYLEIDTIAYPFALKQKIEFFLPKFEVAITNSKLAKEKQFDNSQKFSEYTKKARLYISHFIQVLNFCIARGELKPSARTFYGLDENSSKVPSLLTEQDLLQWGEKIIAGEQNRISNGGGNPIYCPSIALVKVNYENFKENYTRQKQFQNNSARESGNVAQYRNDADALILEVWNEVERYFEGVKDEEEKRYMCEEYGLVYVFRRGEKERIRRRKEAESITLKLF</sequence>
<dbReference type="EMBL" id="JAKNDN010000044">
    <property type="protein sequence ID" value="MCG4961729.1"/>
    <property type="molecule type" value="Genomic_DNA"/>
</dbReference>
<evidence type="ECO:0000313" key="5">
    <source>
        <dbReference type="EMBL" id="RGY07714.1"/>
    </source>
</evidence>
<dbReference type="EMBL" id="JAQMRD010000013">
    <property type="protein sequence ID" value="MDB9223497.1"/>
    <property type="molecule type" value="Genomic_DNA"/>
</dbReference>
<accession>A0A1Y3ZP12</accession>
<proteinExistence type="predicted"/>
<evidence type="ECO:0000313" key="8">
    <source>
        <dbReference type="Proteomes" id="UP000284434"/>
    </source>
</evidence>
<reference evidence="2" key="3">
    <citation type="submission" date="2023-01" db="EMBL/GenBank/DDBJ databases">
        <title>Human gut microbiome strain richness.</title>
        <authorList>
            <person name="Chen-Liaw A."/>
        </authorList>
    </citation>
    <scope>NUCLEOTIDE SEQUENCE</scope>
    <source>
        <strain evidence="2">RTP21484st1_B7_RTP21484_190118</strain>
    </source>
</reference>
<dbReference type="EMBL" id="QRYW01000002">
    <property type="protein sequence ID" value="RGV30312.1"/>
    <property type="molecule type" value="Genomic_DNA"/>
</dbReference>
<evidence type="ECO:0000313" key="1">
    <source>
        <dbReference type="EMBL" id="MCG4961729.1"/>
    </source>
</evidence>
<evidence type="ECO:0000313" key="6">
    <source>
        <dbReference type="Proteomes" id="UP000283426"/>
    </source>
</evidence>
<dbReference type="Proteomes" id="UP001212263">
    <property type="component" value="Unassembled WGS sequence"/>
</dbReference>
<evidence type="ECO:0000313" key="2">
    <source>
        <dbReference type="EMBL" id="MDB9223497.1"/>
    </source>
</evidence>
<gene>
    <name evidence="4" type="ORF">DWW24_01155</name>
    <name evidence="3" type="ORF">DWW57_11310</name>
    <name evidence="5" type="ORF">DXA53_06280</name>
    <name evidence="1" type="ORF">L0P03_18075</name>
    <name evidence="2" type="ORF">PN645_10820</name>
</gene>
<dbReference type="EMBL" id="QRYC01000015">
    <property type="protein sequence ID" value="RGU55679.1"/>
    <property type="molecule type" value="Genomic_DNA"/>
</dbReference>
<evidence type="ECO:0000313" key="3">
    <source>
        <dbReference type="EMBL" id="RGU55679.1"/>
    </source>
</evidence>
<dbReference type="RefSeq" id="WP_013612332.1">
    <property type="nucleotide sequence ID" value="NZ_BAABYK010000001.1"/>
</dbReference>
<dbReference type="GeneID" id="61275372"/>
<name>A0A1Y3ZP12_9BACT</name>
<dbReference type="Proteomes" id="UP000284434">
    <property type="component" value="Unassembled WGS sequence"/>
</dbReference>
<dbReference type="Proteomes" id="UP001199750">
    <property type="component" value="Unassembled WGS sequence"/>
</dbReference>
<reference evidence="1" key="2">
    <citation type="submission" date="2022-01" db="EMBL/GenBank/DDBJ databases">
        <title>Collection of gut derived symbiotic bacterial strains cultured from healthy donors.</title>
        <authorList>
            <person name="Lin H."/>
            <person name="Kohout C."/>
            <person name="Waligurski E."/>
            <person name="Pamer E.G."/>
        </authorList>
    </citation>
    <scope>NUCLEOTIDE SEQUENCE</scope>
    <source>
        <strain evidence="1">DFI.1.149</strain>
    </source>
</reference>
<organism evidence="4 6">
    <name type="scientific">Odoribacter splanchnicus</name>
    <dbReference type="NCBI Taxonomy" id="28118"/>
    <lineage>
        <taxon>Bacteria</taxon>
        <taxon>Pseudomonadati</taxon>
        <taxon>Bacteroidota</taxon>
        <taxon>Bacteroidia</taxon>
        <taxon>Bacteroidales</taxon>
        <taxon>Odoribacteraceae</taxon>
        <taxon>Odoribacter</taxon>
    </lineage>
</organism>
<dbReference type="OMA" id="RVHYDIF"/>
<dbReference type="AlphaFoldDB" id="A0A1Y3ZP12"/>
<reference evidence="6 7" key="1">
    <citation type="submission" date="2018-08" db="EMBL/GenBank/DDBJ databases">
        <title>A genome reference for cultivated species of the human gut microbiota.</title>
        <authorList>
            <person name="Zou Y."/>
            <person name="Xue W."/>
            <person name="Luo G."/>
        </authorList>
    </citation>
    <scope>NUCLEOTIDE SEQUENCE [LARGE SCALE GENOMIC DNA]</scope>
    <source>
        <strain evidence="4 6">AF14-6AC</strain>
        <strain evidence="3 7">AF16-14</strain>
        <strain evidence="5 8">OF03-11</strain>
    </source>
</reference>
<dbReference type="EMBL" id="QSCO01000007">
    <property type="protein sequence ID" value="RGY07714.1"/>
    <property type="molecule type" value="Genomic_DNA"/>
</dbReference>